<feature type="region of interest" description="Disordered" evidence="1">
    <location>
        <begin position="363"/>
        <end position="396"/>
    </location>
</feature>
<feature type="domain" description="DUF3991" evidence="2">
    <location>
        <begin position="141"/>
        <end position="209"/>
    </location>
</feature>
<reference evidence="4" key="1">
    <citation type="submission" date="2017-01" db="EMBL/GenBank/DDBJ databases">
        <title>Komagataeibacter sp. MSKU9 whole genome sequencing project.</title>
        <authorList>
            <person name="Matsutani M."/>
            <person name="Naloka K."/>
            <person name="Theeragool G."/>
            <person name="Yakushi T."/>
            <person name="Matsushita K."/>
        </authorList>
    </citation>
    <scope>NUCLEOTIDE SEQUENCE [LARGE SCALE GENOMIC DNA]</scope>
    <source>
        <strain evidence="4">MSKU9</strain>
    </source>
</reference>
<dbReference type="EMBL" id="BDLU01000053">
    <property type="protein sequence ID" value="GCE84208.1"/>
    <property type="molecule type" value="Genomic_DNA"/>
</dbReference>
<gene>
    <name evidence="3" type="ORF">MSKU9_2349</name>
</gene>
<evidence type="ECO:0000259" key="2">
    <source>
        <dbReference type="Pfam" id="PF13154"/>
    </source>
</evidence>
<accession>A0A4P5NR87</accession>
<protein>
    <recommendedName>
        <fullName evidence="2">DUF3991 domain-containing protein</fullName>
    </recommendedName>
</protein>
<dbReference type="AlphaFoldDB" id="A0A4P5NR87"/>
<evidence type="ECO:0000313" key="4">
    <source>
        <dbReference type="Proteomes" id="UP000315095"/>
    </source>
</evidence>
<dbReference type="RefSeq" id="WP_141261637.1">
    <property type="nucleotide sequence ID" value="NZ_BDLU01000053.1"/>
</dbReference>
<proteinExistence type="predicted"/>
<name>A0A4P5NR87_9PROT</name>
<feature type="compositionally biased region" description="Low complexity" evidence="1">
    <location>
        <begin position="387"/>
        <end position="396"/>
    </location>
</feature>
<keyword evidence="4" id="KW-1185">Reference proteome</keyword>
<organism evidence="3 4">
    <name type="scientific">Komagataeibacter diospyri</name>
    <dbReference type="NCBI Taxonomy" id="1932662"/>
    <lineage>
        <taxon>Bacteria</taxon>
        <taxon>Pseudomonadati</taxon>
        <taxon>Pseudomonadota</taxon>
        <taxon>Alphaproteobacteria</taxon>
        <taxon>Acetobacterales</taxon>
        <taxon>Acetobacteraceae</taxon>
        <taxon>Komagataeibacter</taxon>
    </lineage>
</organism>
<sequence>MAYVSSPEAQQRELDELRNAVNCAVVLEKAGFRLDRQATAQQSARNLKFRRDNDVIIVNHGGKGWWDPKGDGKGDVFKLVQYLDPLKNLGHVRRELRALVGMNPTLEVAQRTTGASDGPRRDPVELWDRRSAPGKGTAAWRYLTEERRLPADILAAAIRQGVLKEGPRGTAWFSHRDISGQLTGMEMRGPEYKGFSTGGGGKRLFGFRADGGTEPVTRLVVTEGAIDALSFAALDHFRKGTFYASTGGGMSPEGEANLKLVMARVAQQPHARLVIAVDNDLQGDRYVSKFTTFAQEAGLWSGRISPKVPGDDWNRVLQAREDKAQPGPAPADPLSRLSEALTTRTAANPAEVSTGWLDQAETYHAKHQKVLSGPEQGAPPSPTISRSAAPSPEASP</sequence>
<dbReference type="Gene3D" id="3.40.1360.10">
    <property type="match status" value="1"/>
</dbReference>
<dbReference type="Pfam" id="PF13154">
    <property type="entry name" value="DUF3991"/>
    <property type="match status" value="1"/>
</dbReference>
<dbReference type="CDD" id="cd00188">
    <property type="entry name" value="TOPRIM"/>
    <property type="match status" value="1"/>
</dbReference>
<dbReference type="Proteomes" id="UP000315095">
    <property type="component" value="Unassembled WGS sequence"/>
</dbReference>
<dbReference type="SUPFAM" id="SSF56731">
    <property type="entry name" value="DNA primase core"/>
    <property type="match status" value="1"/>
</dbReference>
<comment type="caution">
    <text evidence="3">The sequence shown here is derived from an EMBL/GenBank/DDBJ whole genome shotgun (WGS) entry which is preliminary data.</text>
</comment>
<evidence type="ECO:0000256" key="1">
    <source>
        <dbReference type="SAM" id="MobiDB-lite"/>
    </source>
</evidence>
<dbReference type="InterPro" id="IPR025054">
    <property type="entry name" value="DUF3991"/>
</dbReference>
<dbReference type="Pfam" id="PF13155">
    <property type="entry name" value="Toprim_2"/>
    <property type="match status" value="1"/>
</dbReference>
<dbReference type="OrthoDB" id="5757175at2"/>
<evidence type="ECO:0000313" key="3">
    <source>
        <dbReference type="EMBL" id="GCE84208.1"/>
    </source>
</evidence>